<evidence type="ECO:0000313" key="2">
    <source>
        <dbReference type="EMBL" id="KPQ32404.1"/>
    </source>
</evidence>
<dbReference type="STRING" id="1666911.HLUCCA11_21620"/>
<keyword evidence="1" id="KW-1133">Transmembrane helix</keyword>
<keyword evidence="1" id="KW-0472">Membrane</keyword>
<evidence type="ECO:0008006" key="4">
    <source>
        <dbReference type="Google" id="ProtNLM"/>
    </source>
</evidence>
<protein>
    <recommendedName>
        <fullName evidence="4">DUF2784 domain-containing protein</fullName>
    </recommendedName>
</protein>
<comment type="caution">
    <text evidence="2">The sequence shown here is derived from an EMBL/GenBank/DDBJ whole genome shotgun (WGS) entry which is preliminary data.</text>
</comment>
<organism evidence="2 3">
    <name type="scientific">Phormidesmis priestleyi Ana</name>
    <dbReference type="NCBI Taxonomy" id="1666911"/>
    <lineage>
        <taxon>Bacteria</taxon>
        <taxon>Bacillati</taxon>
        <taxon>Cyanobacteriota</taxon>
        <taxon>Cyanophyceae</taxon>
        <taxon>Leptolyngbyales</taxon>
        <taxon>Leptolyngbyaceae</taxon>
        <taxon>Phormidesmis</taxon>
    </lineage>
</organism>
<gene>
    <name evidence="2" type="ORF">HLUCCA11_21620</name>
</gene>
<feature type="transmembrane region" description="Helical" evidence="1">
    <location>
        <begin position="12"/>
        <end position="33"/>
    </location>
</feature>
<evidence type="ECO:0000313" key="3">
    <source>
        <dbReference type="Proteomes" id="UP000050465"/>
    </source>
</evidence>
<feature type="transmembrane region" description="Helical" evidence="1">
    <location>
        <begin position="39"/>
        <end position="58"/>
    </location>
</feature>
<evidence type="ECO:0000256" key="1">
    <source>
        <dbReference type="SAM" id="Phobius"/>
    </source>
</evidence>
<dbReference type="AlphaFoldDB" id="A0A0P7ZI10"/>
<feature type="transmembrane region" description="Helical" evidence="1">
    <location>
        <begin position="93"/>
        <end position="111"/>
    </location>
</feature>
<dbReference type="EMBL" id="LJZR01000058">
    <property type="protein sequence ID" value="KPQ32404.1"/>
    <property type="molecule type" value="Genomic_DNA"/>
</dbReference>
<accession>A0A0P7ZI10</accession>
<name>A0A0P7ZI10_9CYAN</name>
<proteinExistence type="predicted"/>
<dbReference type="Proteomes" id="UP000050465">
    <property type="component" value="Unassembled WGS sequence"/>
</dbReference>
<keyword evidence="1" id="KW-0812">Transmembrane</keyword>
<sequence>MNSKNKLTLIKSIHTLIWIFFNIVIFYMLYAAIANKINFLLWMGYGFVLLEGLTLLTFKSHCPLNLLARKYTNSTKDNFDIYLPGWLARYTKLIYTTIFGIISIITLYQLLN</sequence>
<reference evidence="2 3" key="1">
    <citation type="submission" date="2015-09" db="EMBL/GenBank/DDBJ databases">
        <title>Identification and resolution of microdiversity through metagenomic sequencing of parallel consortia.</title>
        <authorList>
            <person name="Nelson W.C."/>
            <person name="Romine M.F."/>
            <person name="Lindemann S.R."/>
        </authorList>
    </citation>
    <scope>NUCLEOTIDE SEQUENCE [LARGE SCALE GENOMIC DNA]</scope>
    <source>
        <strain evidence="2">Ana</strain>
    </source>
</reference>